<dbReference type="RefSeq" id="WP_344026928.1">
    <property type="nucleotide sequence ID" value="NZ_BAAABX010000048.1"/>
</dbReference>
<evidence type="ECO:0000313" key="1">
    <source>
        <dbReference type="EMBL" id="GAA0417409.1"/>
    </source>
</evidence>
<dbReference type="PANTHER" id="PTHR30348:SF4">
    <property type="entry name" value="DUF72 DOMAIN-CONTAINING PROTEIN"/>
    <property type="match status" value="1"/>
</dbReference>
<dbReference type="PANTHER" id="PTHR30348">
    <property type="entry name" value="UNCHARACTERIZED PROTEIN YECE"/>
    <property type="match status" value="1"/>
</dbReference>
<comment type="caution">
    <text evidence="1">The sequence shown here is derived from an EMBL/GenBank/DDBJ whole genome shotgun (WGS) entry which is preliminary data.</text>
</comment>
<reference evidence="2" key="1">
    <citation type="journal article" date="2019" name="Int. J. Syst. Evol. Microbiol.">
        <title>The Global Catalogue of Microorganisms (GCM) 10K type strain sequencing project: providing services to taxonomists for standard genome sequencing and annotation.</title>
        <authorList>
            <consortium name="The Broad Institute Genomics Platform"/>
            <consortium name="The Broad Institute Genome Sequencing Center for Infectious Disease"/>
            <person name="Wu L."/>
            <person name="Ma J."/>
        </authorList>
    </citation>
    <scope>NUCLEOTIDE SEQUENCE [LARGE SCALE GENOMIC DNA]</scope>
    <source>
        <strain evidence="2">JCM 4788</strain>
    </source>
</reference>
<dbReference type="InterPro" id="IPR036520">
    <property type="entry name" value="UPF0759_sf"/>
</dbReference>
<evidence type="ECO:0000313" key="2">
    <source>
        <dbReference type="Proteomes" id="UP001500879"/>
    </source>
</evidence>
<gene>
    <name evidence="1" type="ORF">GCM10010357_43460</name>
</gene>
<dbReference type="Pfam" id="PF01904">
    <property type="entry name" value="DUF72"/>
    <property type="match status" value="1"/>
</dbReference>
<dbReference type="SUPFAM" id="SSF117396">
    <property type="entry name" value="TM1631-like"/>
    <property type="match status" value="1"/>
</dbReference>
<accession>A0ABP3IQK9</accession>
<dbReference type="EMBL" id="BAAABX010000048">
    <property type="protein sequence ID" value="GAA0417409.1"/>
    <property type="molecule type" value="Genomic_DNA"/>
</dbReference>
<name>A0ABP3IQK9_9ACTN</name>
<dbReference type="Proteomes" id="UP001500879">
    <property type="component" value="Unassembled WGS sequence"/>
</dbReference>
<sequence length="252" mass="28280">MPLLVGTSGWQYADWRGGLYPRDLPQRLWLEEYARHFATVENNNAFYRLPSPENFAAWRERTPAGFVMAVKASRYLTHIKRLHDPAEPVERLMRHASGLGDRLGPVLLQLPPTLRADAAVLDAALACFPAGTRVAVEPRHPSWWTDEVRTVLERRGAVLCWADAESRPVTPLWRTADWGYLRFHHGRATPWPRYGRQALATWAGRVADTWPGTATVYAYFNNDPGGAAVADAVVFARAARRAGRDVSRTPGD</sequence>
<dbReference type="Gene3D" id="3.20.20.410">
    <property type="entry name" value="Protein of unknown function UPF0759"/>
    <property type="match status" value="1"/>
</dbReference>
<proteinExistence type="predicted"/>
<dbReference type="InterPro" id="IPR002763">
    <property type="entry name" value="DUF72"/>
</dbReference>
<keyword evidence="2" id="KW-1185">Reference proteome</keyword>
<organism evidence="1 2">
    <name type="scientific">Streptomyces luteireticuli</name>
    <dbReference type="NCBI Taxonomy" id="173858"/>
    <lineage>
        <taxon>Bacteria</taxon>
        <taxon>Bacillati</taxon>
        <taxon>Actinomycetota</taxon>
        <taxon>Actinomycetes</taxon>
        <taxon>Kitasatosporales</taxon>
        <taxon>Streptomycetaceae</taxon>
        <taxon>Streptomyces</taxon>
    </lineage>
</organism>
<protein>
    <submittedName>
        <fullName evidence="1">DUF72 domain-containing protein</fullName>
    </submittedName>
</protein>